<comment type="caution">
    <text evidence="2">The sequence shown here is derived from an EMBL/GenBank/DDBJ whole genome shotgun (WGS) entry which is preliminary data.</text>
</comment>
<keyword evidence="1" id="KW-1277">Toxin-antitoxin system</keyword>
<dbReference type="InterPro" id="IPR035093">
    <property type="entry name" value="RelE/ParE_toxin_dom_sf"/>
</dbReference>
<organism evidence="2 3">
    <name type="scientific">Candidatus Terrybacteria bacterium RIFCSPHIGHO2_02_41_19</name>
    <dbReference type="NCBI Taxonomy" id="1802364"/>
    <lineage>
        <taxon>Bacteria</taxon>
        <taxon>Candidatus Terryibacteriota</taxon>
    </lineage>
</organism>
<evidence type="ECO:0008006" key="4">
    <source>
        <dbReference type="Google" id="ProtNLM"/>
    </source>
</evidence>
<dbReference type="PANTHER" id="PTHR38813">
    <property type="match status" value="1"/>
</dbReference>
<gene>
    <name evidence="2" type="ORF">A2W59_00550</name>
</gene>
<proteinExistence type="predicted"/>
<reference evidence="2 3" key="1">
    <citation type="journal article" date="2016" name="Nat. Commun.">
        <title>Thousands of microbial genomes shed light on interconnected biogeochemical processes in an aquifer system.</title>
        <authorList>
            <person name="Anantharaman K."/>
            <person name="Brown C.T."/>
            <person name="Hug L.A."/>
            <person name="Sharon I."/>
            <person name="Castelle C.J."/>
            <person name="Probst A.J."/>
            <person name="Thomas B.C."/>
            <person name="Singh A."/>
            <person name="Wilkins M.J."/>
            <person name="Karaoz U."/>
            <person name="Brodie E.L."/>
            <person name="Williams K.H."/>
            <person name="Hubbard S.S."/>
            <person name="Banfield J.F."/>
        </authorList>
    </citation>
    <scope>NUCLEOTIDE SEQUENCE [LARGE SCALE GENOMIC DNA]</scope>
</reference>
<evidence type="ECO:0000313" key="3">
    <source>
        <dbReference type="Proteomes" id="UP000178646"/>
    </source>
</evidence>
<dbReference type="InterPro" id="IPR052747">
    <property type="entry name" value="TA_system_RelE_toxin"/>
</dbReference>
<evidence type="ECO:0000313" key="2">
    <source>
        <dbReference type="EMBL" id="OHA49557.1"/>
    </source>
</evidence>
<accession>A0A1G2PMM3</accession>
<dbReference type="PROSITE" id="PS00414">
    <property type="entry name" value="PROFILIN"/>
    <property type="match status" value="1"/>
</dbReference>
<dbReference type="InterPro" id="IPR007712">
    <property type="entry name" value="RelE/ParE_toxin"/>
</dbReference>
<dbReference type="InterPro" id="IPR027310">
    <property type="entry name" value="Profilin_CS"/>
</dbReference>
<sequence>MSWQVIIDNFARKQTRKIPKNDSFRIAKILEELISNPYAGDVSKMEGRDDVWRRRTGSYRIFYEVDTVRKIIYVFDIKRRTSKTY</sequence>
<dbReference type="EMBL" id="MHSU01000031">
    <property type="protein sequence ID" value="OHA49557.1"/>
    <property type="molecule type" value="Genomic_DNA"/>
</dbReference>
<name>A0A1G2PMM3_9BACT</name>
<dbReference type="Gene3D" id="3.30.2310.20">
    <property type="entry name" value="RelE-like"/>
    <property type="match status" value="1"/>
</dbReference>
<dbReference type="SUPFAM" id="SSF143011">
    <property type="entry name" value="RelE-like"/>
    <property type="match status" value="1"/>
</dbReference>
<dbReference type="AlphaFoldDB" id="A0A1G2PMM3"/>
<evidence type="ECO:0000256" key="1">
    <source>
        <dbReference type="ARBA" id="ARBA00022649"/>
    </source>
</evidence>
<dbReference type="Pfam" id="PF05016">
    <property type="entry name" value="ParE_toxin"/>
    <property type="match status" value="1"/>
</dbReference>
<dbReference type="PANTHER" id="PTHR38813:SF1">
    <property type="entry name" value="TOXIN RELE1-RELATED"/>
    <property type="match status" value="1"/>
</dbReference>
<protein>
    <recommendedName>
        <fullName evidence="4">Plasmid stabilization protein</fullName>
    </recommendedName>
</protein>
<dbReference type="GO" id="GO:0003779">
    <property type="term" value="F:actin binding"/>
    <property type="evidence" value="ECO:0007669"/>
    <property type="project" value="InterPro"/>
</dbReference>
<dbReference type="Proteomes" id="UP000178646">
    <property type="component" value="Unassembled WGS sequence"/>
</dbReference>